<evidence type="ECO:0000256" key="4">
    <source>
        <dbReference type="ARBA" id="ARBA00023235"/>
    </source>
</evidence>
<dbReference type="GO" id="GO:0031419">
    <property type="term" value="F:cobalamin binding"/>
    <property type="evidence" value="ECO:0007669"/>
    <property type="project" value="UniProtKB-KW"/>
</dbReference>
<proteinExistence type="predicted"/>
<keyword evidence="4" id="KW-0413">Isomerase</keyword>
<evidence type="ECO:0000256" key="2">
    <source>
        <dbReference type="ARBA" id="ARBA00022628"/>
    </source>
</evidence>
<organism evidence="7 8">
    <name type="scientific">Bordetella genomosp. 7</name>
    <dbReference type="NCBI Taxonomy" id="1416805"/>
    <lineage>
        <taxon>Bacteria</taxon>
        <taxon>Pseudomonadati</taxon>
        <taxon>Pseudomonadota</taxon>
        <taxon>Betaproteobacteria</taxon>
        <taxon>Burkholderiales</taxon>
        <taxon>Alcaligenaceae</taxon>
        <taxon>Bordetella</taxon>
    </lineage>
</organism>
<keyword evidence="2" id="KW-0846">Cobalamin</keyword>
<dbReference type="PANTHER" id="PTHR48101">
    <property type="entry name" value="METHYLMALONYL-COA MUTASE, MITOCHONDRIAL-RELATED"/>
    <property type="match status" value="1"/>
</dbReference>
<dbReference type="AlphaFoldDB" id="A0A261RCF6"/>
<dbReference type="SUPFAM" id="SSF52242">
    <property type="entry name" value="Cobalamin (vitamin B12)-binding domain"/>
    <property type="match status" value="1"/>
</dbReference>
<feature type="domain" description="B12-binding" evidence="6">
    <location>
        <begin position="13"/>
        <end position="145"/>
    </location>
</feature>
<dbReference type="InterPro" id="IPR006159">
    <property type="entry name" value="Acid_CoA_mut_C"/>
</dbReference>
<dbReference type="RefSeq" id="WP_026637970.1">
    <property type="nucleotide sequence ID" value="NZ_NEVI01000014.1"/>
</dbReference>
<evidence type="ECO:0000313" key="8">
    <source>
        <dbReference type="Proteomes" id="UP000216947"/>
    </source>
</evidence>
<keyword evidence="5" id="KW-0170">Cobalt</keyword>
<dbReference type="PANTHER" id="PTHR48101:SF3">
    <property type="entry name" value="COENZYME B12-DEPENDENT MUTASE"/>
    <property type="match status" value="1"/>
</dbReference>
<dbReference type="PROSITE" id="PS51332">
    <property type="entry name" value="B12_BINDING"/>
    <property type="match status" value="1"/>
</dbReference>
<evidence type="ECO:0000256" key="1">
    <source>
        <dbReference type="ARBA" id="ARBA00001922"/>
    </source>
</evidence>
<name>A0A261RCF6_9BORD</name>
<comment type="caution">
    <text evidence="7">The sequence shown here is derived from an EMBL/GenBank/DDBJ whole genome shotgun (WGS) entry which is preliminary data.</text>
</comment>
<evidence type="ECO:0000256" key="5">
    <source>
        <dbReference type="ARBA" id="ARBA00023285"/>
    </source>
</evidence>
<evidence type="ECO:0000259" key="6">
    <source>
        <dbReference type="PROSITE" id="PS51332"/>
    </source>
</evidence>
<dbReference type="NCBIfam" id="TIGR00640">
    <property type="entry name" value="acid_CoA_mut_C"/>
    <property type="match status" value="1"/>
</dbReference>
<protein>
    <submittedName>
        <fullName evidence="7">Methylmalonyl-CoA mutase</fullName>
    </submittedName>
</protein>
<dbReference type="Proteomes" id="UP000216947">
    <property type="component" value="Unassembled WGS sequence"/>
</dbReference>
<dbReference type="GO" id="GO:0046872">
    <property type="term" value="F:metal ion binding"/>
    <property type="evidence" value="ECO:0007669"/>
    <property type="project" value="UniProtKB-KW"/>
</dbReference>
<dbReference type="CDD" id="cd02071">
    <property type="entry name" value="MM_CoA_mut_B12_BD"/>
    <property type="match status" value="1"/>
</dbReference>
<dbReference type="GO" id="GO:0016853">
    <property type="term" value="F:isomerase activity"/>
    <property type="evidence" value="ECO:0007669"/>
    <property type="project" value="UniProtKB-KW"/>
</dbReference>
<dbReference type="InterPro" id="IPR036724">
    <property type="entry name" value="Cobalamin-bd_sf"/>
</dbReference>
<reference evidence="8" key="1">
    <citation type="submission" date="2017-05" db="EMBL/GenBank/DDBJ databases">
        <title>Complete and WGS of Bordetella genogroups.</title>
        <authorList>
            <person name="Spilker T."/>
            <person name="Lipuma J."/>
        </authorList>
    </citation>
    <scope>NUCLEOTIDE SEQUENCE [LARGE SCALE GENOMIC DNA]</scope>
    <source>
        <strain evidence="8">AU18089</strain>
    </source>
</reference>
<dbReference type="EMBL" id="NEVK01000004">
    <property type="protein sequence ID" value="OZI22699.1"/>
    <property type="molecule type" value="Genomic_DNA"/>
</dbReference>
<accession>A0A261RCF6</accession>
<keyword evidence="8" id="KW-1185">Reference proteome</keyword>
<evidence type="ECO:0000256" key="3">
    <source>
        <dbReference type="ARBA" id="ARBA00022723"/>
    </source>
</evidence>
<comment type="cofactor">
    <cofactor evidence="1">
        <name>adenosylcob(III)alamin</name>
        <dbReference type="ChEBI" id="CHEBI:18408"/>
    </cofactor>
</comment>
<keyword evidence="3" id="KW-0479">Metal-binding</keyword>
<gene>
    <name evidence="7" type="ORF">CAL19_09295</name>
</gene>
<dbReference type="OrthoDB" id="9788468at2"/>
<evidence type="ECO:0000313" key="7">
    <source>
        <dbReference type="EMBL" id="OZI22699.1"/>
    </source>
</evidence>
<dbReference type="Gene3D" id="3.40.50.280">
    <property type="entry name" value="Cobalamin-binding domain"/>
    <property type="match status" value="1"/>
</dbReference>
<sequence>MNTPTQDKPALAGKRILVGKPGLDGHDIGAKIVALSLRNAGAEVIYTGLRRTPRQIAQVAVDEGVDAVGLSILSGSHHELTREVIAQLRELGATDVRVFLGGTIPASDHPALLELGVAAIFTADMPLEQMIGILAQRLHEAGAARNPA</sequence>
<dbReference type="Pfam" id="PF02310">
    <property type="entry name" value="B12-binding"/>
    <property type="match status" value="1"/>
</dbReference>
<dbReference type="InterPro" id="IPR006158">
    <property type="entry name" value="Cobalamin-bd"/>
</dbReference>